<dbReference type="GO" id="GO:0009424">
    <property type="term" value="C:bacterial-type flagellum hook"/>
    <property type="evidence" value="ECO:0007669"/>
    <property type="project" value="InterPro"/>
</dbReference>
<comment type="subcellular location">
    <subcellularLocation>
        <location evidence="1">Bacterial flagellum</location>
    </subcellularLocation>
</comment>
<comment type="caution">
    <text evidence="6">The sequence shown here is derived from an EMBL/GenBank/DDBJ whole genome shotgun (WGS) entry which is preliminary data.</text>
</comment>
<evidence type="ECO:0000256" key="2">
    <source>
        <dbReference type="ARBA" id="ARBA00005709"/>
    </source>
</evidence>
<dbReference type="GO" id="GO:0005198">
    <property type="term" value="F:structural molecule activity"/>
    <property type="evidence" value="ECO:0007669"/>
    <property type="project" value="InterPro"/>
</dbReference>
<evidence type="ECO:0000259" key="4">
    <source>
        <dbReference type="Pfam" id="PF00669"/>
    </source>
</evidence>
<dbReference type="RefSeq" id="WP_188511007.1">
    <property type="nucleotide sequence ID" value="NZ_BMGB01000001.1"/>
</dbReference>
<gene>
    <name evidence="6" type="primary">flgL</name>
    <name evidence="6" type="ORF">GCM10010979_26110</name>
</gene>
<comment type="similarity">
    <text evidence="2">Belongs to the bacterial flagellin family.</text>
</comment>
<sequence length="293" mass="30733">MINRVTNQGLAVAAQRNLQLSLGTLGKLQESASSLKRIGVPSDDPAGTADSIRVRSAQNAVAQFSRNISDGNSWMSVVDTALGQTGDIMKRVRDLTVQGANDGALSATQKEAIAVELESLRAELMTTANTKYLGRTVFAGNSDAGVAFNADLTFTGTGSPVERRISETTSIRVDANGADTFGVGDDSVFALVDNIVADLRSGVNVGTRITEIDARVSTISGQRGTVGARQAQVLKAQGANMSESVSLEAQRAEIEDVDLGKAILDLKAQEVSYQAALAVTARALQPSLMDFLS</sequence>
<reference evidence="6" key="1">
    <citation type="journal article" date="2014" name="Int. J. Syst. Evol. Microbiol.">
        <title>Complete genome sequence of Corynebacterium casei LMG S-19264T (=DSM 44701T), isolated from a smear-ripened cheese.</title>
        <authorList>
            <consortium name="US DOE Joint Genome Institute (JGI-PGF)"/>
            <person name="Walter F."/>
            <person name="Albersmeier A."/>
            <person name="Kalinowski J."/>
            <person name="Ruckert C."/>
        </authorList>
    </citation>
    <scope>NUCLEOTIDE SEQUENCE</scope>
    <source>
        <strain evidence="6">CGMCC 1.12813</strain>
    </source>
</reference>
<name>A0A916SQ99_9MICO</name>
<keyword evidence="6" id="KW-0966">Cell projection</keyword>
<keyword evidence="6" id="KW-0282">Flagellum</keyword>
<dbReference type="Pfam" id="PF00669">
    <property type="entry name" value="Flagellin_N"/>
    <property type="match status" value="1"/>
</dbReference>
<protein>
    <submittedName>
        <fullName evidence="6">Flagellar hook-associated protein 3</fullName>
    </submittedName>
</protein>
<dbReference type="NCBIfam" id="TIGR02550">
    <property type="entry name" value="flagell_flgL"/>
    <property type="match status" value="1"/>
</dbReference>
<dbReference type="Pfam" id="PF00700">
    <property type="entry name" value="Flagellin_C"/>
    <property type="match status" value="1"/>
</dbReference>
<accession>A0A916SQ99</accession>
<dbReference type="EMBL" id="BMGB01000001">
    <property type="protein sequence ID" value="GGB10280.1"/>
    <property type="molecule type" value="Genomic_DNA"/>
</dbReference>
<evidence type="ECO:0000313" key="6">
    <source>
        <dbReference type="EMBL" id="GGB10280.1"/>
    </source>
</evidence>
<keyword evidence="6" id="KW-0969">Cilium</keyword>
<dbReference type="Proteomes" id="UP000606922">
    <property type="component" value="Unassembled WGS sequence"/>
</dbReference>
<dbReference type="InterPro" id="IPR013384">
    <property type="entry name" value="Flagell_FlgL"/>
</dbReference>
<evidence type="ECO:0000313" key="7">
    <source>
        <dbReference type="Proteomes" id="UP000606922"/>
    </source>
</evidence>
<dbReference type="GO" id="GO:0071973">
    <property type="term" value="P:bacterial-type flagellum-dependent cell motility"/>
    <property type="evidence" value="ECO:0007669"/>
    <property type="project" value="InterPro"/>
</dbReference>
<evidence type="ECO:0000259" key="5">
    <source>
        <dbReference type="Pfam" id="PF00700"/>
    </source>
</evidence>
<dbReference type="InterPro" id="IPR001029">
    <property type="entry name" value="Flagellin_N"/>
</dbReference>
<organism evidence="6 7">
    <name type="scientific">Conyzicola nivalis</name>
    <dbReference type="NCBI Taxonomy" id="1477021"/>
    <lineage>
        <taxon>Bacteria</taxon>
        <taxon>Bacillati</taxon>
        <taxon>Actinomycetota</taxon>
        <taxon>Actinomycetes</taxon>
        <taxon>Micrococcales</taxon>
        <taxon>Microbacteriaceae</taxon>
        <taxon>Conyzicola</taxon>
    </lineage>
</organism>
<feature type="domain" description="Flagellin N-terminal" evidence="4">
    <location>
        <begin position="7"/>
        <end position="141"/>
    </location>
</feature>
<evidence type="ECO:0000256" key="1">
    <source>
        <dbReference type="ARBA" id="ARBA00004365"/>
    </source>
</evidence>
<keyword evidence="3" id="KW-0975">Bacterial flagellum</keyword>
<dbReference type="InterPro" id="IPR046358">
    <property type="entry name" value="Flagellin_C"/>
</dbReference>
<keyword evidence="7" id="KW-1185">Reference proteome</keyword>
<dbReference type="Gene3D" id="1.20.1330.10">
    <property type="entry name" value="f41 fragment of flagellin, N-terminal domain"/>
    <property type="match status" value="1"/>
</dbReference>
<dbReference type="AlphaFoldDB" id="A0A916SQ99"/>
<dbReference type="InterPro" id="IPR001492">
    <property type="entry name" value="Flagellin"/>
</dbReference>
<feature type="domain" description="Flagellin C-terminal" evidence="5">
    <location>
        <begin position="210"/>
        <end position="292"/>
    </location>
</feature>
<evidence type="ECO:0000256" key="3">
    <source>
        <dbReference type="ARBA" id="ARBA00023143"/>
    </source>
</evidence>
<proteinExistence type="inferred from homology"/>
<dbReference type="PANTHER" id="PTHR42792:SF1">
    <property type="entry name" value="FLAGELLAR HOOK-ASSOCIATED PROTEIN 3"/>
    <property type="match status" value="1"/>
</dbReference>
<reference evidence="6" key="2">
    <citation type="submission" date="2020-09" db="EMBL/GenBank/DDBJ databases">
        <authorList>
            <person name="Sun Q."/>
            <person name="Zhou Y."/>
        </authorList>
    </citation>
    <scope>NUCLEOTIDE SEQUENCE</scope>
    <source>
        <strain evidence="6">CGMCC 1.12813</strain>
    </source>
</reference>
<dbReference type="SUPFAM" id="SSF64518">
    <property type="entry name" value="Phase 1 flagellin"/>
    <property type="match status" value="1"/>
</dbReference>
<dbReference type="PANTHER" id="PTHR42792">
    <property type="entry name" value="FLAGELLIN"/>
    <property type="match status" value="1"/>
</dbReference>